<accession>A0A7T5UGR3</accession>
<keyword evidence="2" id="KW-0472">Membrane</keyword>
<keyword evidence="2" id="KW-0812">Transmembrane</keyword>
<reference evidence="3 4" key="1">
    <citation type="submission" date="2020-07" db="EMBL/GenBank/DDBJ databases">
        <title>Huge and variable diversity of episymbiotic CPR bacteria and DPANN archaea in groundwater ecosystems.</title>
        <authorList>
            <person name="He C.Y."/>
            <person name="Keren R."/>
            <person name="Whittaker M."/>
            <person name="Farag I.F."/>
            <person name="Doudna J."/>
            <person name="Cate J.H.D."/>
            <person name="Banfield J.F."/>
        </authorList>
    </citation>
    <scope>NUCLEOTIDE SEQUENCE [LARGE SCALE GENOMIC DNA]</scope>
    <source>
        <strain evidence="3">NC_groundwater_70_Ag_B-0.1um_54_66</strain>
    </source>
</reference>
<sequence length="59" mass="5812">MPNKAVGNKAAVAALVITGAAIGASVVPLVHVLFKESAKEATTRHVTPAPAASSPAPKP</sequence>
<keyword evidence="2" id="KW-1133">Transmembrane helix</keyword>
<feature type="transmembrane region" description="Helical" evidence="2">
    <location>
        <begin position="12"/>
        <end position="34"/>
    </location>
</feature>
<dbReference type="AlphaFoldDB" id="A0A7T5UGR3"/>
<gene>
    <name evidence="3" type="ORF">HYS17_06560</name>
</gene>
<dbReference type="Proteomes" id="UP000595362">
    <property type="component" value="Chromosome"/>
</dbReference>
<organism evidence="3 4">
    <name type="scientific">Micavibrio aeruginosavorus</name>
    <dbReference type="NCBI Taxonomy" id="349221"/>
    <lineage>
        <taxon>Bacteria</taxon>
        <taxon>Pseudomonadati</taxon>
        <taxon>Bdellovibrionota</taxon>
        <taxon>Bdellovibrionia</taxon>
        <taxon>Bdellovibrionales</taxon>
        <taxon>Pseudobdellovibrionaceae</taxon>
        <taxon>Micavibrio</taxon>
    </lineage>
</organism>
<protein>
    <submittedName>
        <fullName evidence="3">Uncharacterized protein</fullName>
    </submittedName>
</protein>
<feature type="compositionally biased region" description="Low complexity" evidence="1">
    <location>
        <begin position="48"/>
        <end position="59"/>
    </location>
</feature>
<evidence type="ECO:0000256" key="1">
    <source>
        <dbReference type="SAM" id="MobiDB-lite"/>
    </source>
</evidence>
<feature type="region of interest" description="Disordered" evidence="1">
    <location>
        <begin position="39"/>
        <end position="59"/>
    </location>
</feature>
<proteinExistence type="predicted"/>
<evidence type="ECO:0000313" key="4">
    <source>
        <dbReference type="Proteomes" id="UP000595362"/>
    </source>
</evidence>
<name>A0A7T5UGR3_9BACT</name>
<dbReference type="EMBL" id="CP066681">
    <property type="protein sequence ID" value="QQG35226.1"/>
    <property type="molecule type" value="Genomic_DNA"/>
</dbReference>
<evidence type="ECO:0000256" key="2">
    <source>
        <dbReference type="SAM" id="Phobius"/>
    </source>
</evidence>
<evidence type="ECO:0000313" key="3">
    <source>
        <dbReference type="EMBL" id="QQG35226.1"/>
    </source>
</evidence>